<evidence type="ECO:0000313" key="1">
    <source>
        <dbReference type="EMBL" id="MBO2461599.1"/>
    </source>
</evidence>
<comment type="caution">
    <text evidence="1">The sequence shown here is derived from an EMBL/GenBank/DDBJ whole genome shotgun (WGS) entry which is preliminary data.</text>
</comment>
<dbReference type="Proteomes" id="UP000680206">
    <property type="component" value="Unassembled WGS sequence"/>
</dbReference>
<protein>
    <submittedName>
        <fullName evidence="1">Uncharacterized protein</fullName>
    </submittedName>
</protein>
<name>A0ABS3RXW5_9ACTN</name>
<gene>
    <name evidence="1" type="ORF">J4709_28930</name>
</gene>
<dbReference type="RefSeq" id="WP_208244954.1">
    <property type="nucleotide sequence ID" value="NZ_JAGEPF010000018.1"/>
</dbReference>
<proteinExistence type="predicted"/>
<keyword evidence="2" id="KW-1185">Reference proteome</keyword>
<evidence type="ECO:0000313" key="2">
    <source>
        <dbReference type="Proteomes" id="UP000680206"/>
    </source>
</evidence>
<reference evidence="1 2" key="1">
    <citation type="submission" date="2021-03" db="EMBL/GenBank/DDBJ databases">
        <title>Actinomadura violae sp. nov., isolated from lichen in Thailand.</title>
        <authorList>
            <person name="Kanchanasin P."/>
            <person name="Saeng-In P."/>
            <person name="Phongsopitanun W."/>
            <person name="Yuki M."/>
            <person name="Kudo T."/>
            <person name="Ohkuma M."/>
            <person name="Tanasupawat S."/>
        </authorList>
    </citation>
    <scope>NUCLEOTIDE SEQUENCE [LARGE SCALE GENOMIC DNA]</scope>
    <source>
        <strain evidence="1 2">LCR2-06</strain>
    </source>
</reference>
<dbReference type="EMBL" id="JAGEPF010000018">
    <property type="protein sequence ID" value="MBO2461599.1"/>
    <property type="molecule type" value="Genomic_DNA"/>
</dbReference>
<organism evidence="1 2">
    <name type="scientific">Actinomadura violacea</name>
    <dbReference type="NCBI Taxonomy" id="2819934"/>
    <lineage>
        <taxon>Bacteria</taxon>
        <taxon>Bacillati</taxon>
        <taxon>Actinomycetota</taxon>
        <taxon>Actinomycetes</taxon>
        <taxon>Streptosporangiales</taxon>
        <taxon>Thermomonosporaceae</taxon>
        <taxon>Actinomadura</taxon>
    </lineage>
</organism>
<sequence>MSIVDTHPAAQTLAAALARQGVRSRLVPLGLMTDELFIAVSRLSGRFRWVEGGNVRHHEVTDPGGAAARIANCHDRLFVAPGRPAG</sequence>
<accession>A0ABS3RXW5</accession>